<organism evidence="1 2">
    <name type="scientific">Alectoria fallacina</name>
    <dbReference type="NCBI Taxonomy" id="1903189"/>
    <lineage>
        <taxon>Eukaryota</taxon>
        <taxon>Fungi</taxon>
        <taxon>Dikarya</taxon>
        <taxon>Ascomycota</taxon>
        <taxon>Pezizomycotina</taxon>
        <taxon>Lecanoromycetes</taxon>
        <taxon>OSLEUM clade</taxon>
        <taxon>Lecanoromycetidae</taxon>
        <taxon>Lecanorales</taxon>
        <taxon>Lecanorineae</taxon>
        <taxon>Parmeliaceae</taxon>
        <taxon>Alectoria</taxon>
    </lineage>
</organism>
<dbReference type="EMBL" id="CAJPDR010000730">
    <property type="protein sequence ID" value="CAF9942230.1"/>
    <property type="molecule type" value="Genomic_DNA"/>
</dbReference>
<keyword evidence="2" id="KW-1185">Reference proteome</keyword>
<name>A0A8H3PK14_9LECA</name>
<dbReference type="InterPro" id="IPR053204">
    <property type="entry name" value="Oxopyrrolidines_Biosynth-assoc"/>
</dbReference>
<dbReference type="AlphaFoldDB" id="A0A8H3PK14"/>
<dbReference type="Proteomes" id="UP000664203">
    <property type="component" value="Unassembled WGS sequence"/>
</dbReference>
<evidence type="ECO:0000313" key="2">
    <source>
        <dbReference type="Proteomes" id="UP000664203"/>
    </source>
</evidence>
<gene>
    <name evidence="1" type="ORF">ALECFALPRED_009621</name>
</gene>
<dbReference type="OrthoDB" id="3350591at2759"/>
<dbReference type="PANTHER" id="PTHR38797">
    <property type="entry name" value="NUCLEAR PORE COMPLEX PROTEIN NUP85-RELATED"/>
    <property type="match status" value="1"/>
</dbReference>
<evidence type="ECO:0000313" key="1">
    <source>
        <dbReference type="EMBL" id="CAF9942230.1"/>
    </source>
</evidence>
<proteinExistence type="predicted"/>
<dbReference type="PANTHER" id="PTHR38797:SF4">
    <property type="entry name" value="NUCLEAR PORE COMPLEX PROTEIN NUP85"/>
    <property type="match status" value="1"/>
</dbReference>
<comment type="caution">
    <text evidence="1">The sequence shown here is derived from an EMBL/GenBank/DDBJ whole genome shotgun (WGS) entry which is preliminary data.</text>
</comment>
<reference evidence="1" key="1">
    <citation type="submission" date="2021-03" db="EMBL/GenBank/DDBJ databases">
        <authorList>
            <person name="Tagirdzhanova G."/>
        </authorList>
    </citation>
    <scope>NUCLEOTIDE SEQUENCE</scope>
</reference>
<sequence>MPPTAYDTWLVGLREDNESMPGVGEQQAFLDFLNQRKTAREAALAYTHVVTNAKYQDPDALWYLVWQAAQDRPETHECLVELLKAISCLPPFTREGKVGEDSGSDYWSGLPEFEFGLREYWDGKATRVIYNTEPDLHAGFINLTSFNARLFRDHVFRLESWAIMTLSIALEKDYESQSHLLDTFIPAAAQYILQTGPAVYKCDKEAIFAGPLLEKAREKGSVERWDFWKERFASMSNREDLKESTQAVGKQVVDRMEKIAKDSH</sequence>
<dbReference type="InterPro" id="IPR022085">
    <property type="entry name" value="OpdG"/>
</dbReference>
<protein>
    <submittedName>
        <fullName evidence="1">Uncharacterized protein</fullName>
    </submittedName>
</protein>
<dbReference type="Pfam" id="PF12311">
    <property type="entry name" value="DUF3632"/>
    <property type="match status" value="1"/>
</dbReference>
<accession>A0A8H3PK14</accession>